<keyword evidence="11 22" id="KW-0735">Signal-anchor</keyword>
<dbReference type="HAMAP" id="MF_00050">
    <property type="entry name" value="EF_Ts"/>
    <property type="match status" value="1"/>
</dbReference>
<organism evidence="25 26">
    <name type="scientific">Chionoecetes opilio</name>
    <name type="common">Atlantic snow crab</name>
    <name type="synonym">Cancer opilio</name>
    <dbReference type="NCBI Taxonomy" id="41210"/>
    <lineage>
        <taxon>Eukaryota</taxon>
        <taxon>Metazoa</taxon>
        <taxon>Ecdysozoa</taxon>
        <taxon>Arthropoda</taxon>
        <taxon>Crustacea</taxon>
        <taxon>Multicrustacea</taxon>
        <taxon>Malacostraca</taxon>
        <taxon>Eumalacostraca</taxon>
        <taxon>Eucarida</taxon>
        <taxon>Decapoda</taxon>
        <taxon>Pleocyemata</taxon>
        <taxon>Brachyura</taxon>
        <taxon>Eubrachyura</taxon>
        <taxon>Majoidea</taxon>
        <taxon>Majidae</taxon>
        <taxon>Chionoecetes</taxon>
    </lineage>
</organism>
<evidence type="ECO:0000256" key="17">
    <source>
        <dbReference type="ARBA" id="ARBA00047979"/>
    </source>
</evidence>
<evidence type="ECO:0000256" key="3">
    <source>
        <dbReference type="ARBA" id="ARBA00004922"/>
    </source>
</evidence>
<dbReference type="InterPro" id="IPR009060">
    <property type="entry name" value="UBA-like_sf"/>
</dbReference>
<evidence type="ECO:0000256" key="5">
    <source>
        <dbReference type="ARBA" id="ARBA00007706"/>
    </source>
</evidence>
<dbReference type="UniPathway" id="UPA00378"/>
<accession>A0A8J5D1W2</accession>
<evidence type="ECO:0000256" key="22">
    <source>
        <dbReference type="RuleBase" id="RU363127"/>
    </source>
</evidence>
<evidence type="ECO:0000259" key="24">
    <source>
        <dbReference type="Pfam" id="PF00889"/>
    </source>
</evidence>
<evidence type="ECO:0000256" key="11">
    <source>
        <dbReference type="ARBA" id="ARBA00022968"/>
    </source>
</evidence>
<feature type="compositionally biased region" description="Polar residues" evidence="23">
    <location>
        <begin position="82"/>
        <end position="93"/>
    </location>
</feature>
<dbReference type="CDD" id="cd14275">
    <property type="entry name" value="UBA_EF-Ts"/>
    <property type="match status" value="1"/>
</dbReference>
<evidence type="ECO:0000256" key="20">
    <source>
        <dbReference type="PIRSR" id="PIRSR605027-3"/>
    </source>
</evidence>
<feature type="glycosylation site" description="N-linked (GlcNAc...) asparagine" evidence="21">
    <location>
        <position position="313"/>
    </location>
</feature>
<evidence type="ECO:0000256" key="13">
    <source>
        <dbReference type="ARBA" id="ARBA00023034"/>
    </source>
</evidence>
<evidence type="ECO:0000256" key="2">
    <source>
        <dbReference type="ARBA" id="ARBA00004323"/>
    </source>
</evidence>
<comment type="similarity">
    <text evidence="4 18">Belongs to the EF-Ts family.</text>
</comment>
<dbReference type="GO" id="GO:0046872">
    <property type="term" value="F:metal ion binding"/>
    <property type="evidence" value="ECO:0007669"/>
    <property type="project" value="UniProtKB-KW"/>
</dbReference>
<dbReference type="OrthoDB" id="675023at2759"/>
<comment type="caution">
    <text evidence="25">The sequence shown here is derived from an EMBL/GenBank/DDBJ whole genome shotgun (WGS) entry which is preliminary data.</text>
</comment>
<evidence type="ECO:0000256" key="1">
    <source>
        <dbReference type="ARBA" id="ARBA00001936"/>
    </source>
</evidence>
<evidence type="ECO:0000256" key="14">
    <source>
        <dbReference type="ARBA" id="ARBA00023136"/>
    </source>
</evidence>
<keyword evidence="6 22" id="KW-0808">Transferase</keyword>
<feature type="region of interest" description="Disordered" evidence="23">
    <location>
        <begin position="1"/>
        <end position="96"/>
    </location>
</feature>
<dbReference type="PROSITE" id="PS01126">
    <property type="entry name" value="EF_TS_1"/>
    <property type="match status" value="1"/>
</dbReference>
<evidence type="ECO:0000256" key="15">
    <source>
        <dbReference type="ARBA" id="ARBA00023180"/>
    </source>
</evidence>
<feature type="binding site" evidence="20">
    <location>
        <position position="210"/>
    </location>
    <ligand>
        <name>Mn(2+)</name>
        <dbReference type="ChEBI" id="CHEBI:29035"/>
    </ligand>
</feature>
<evidence type="ECO:0000256" key="10">
    <source>
        <dbReference type="ARBA" id="ARBA00022917"/>
    </source>
</evidence>
<evidence type="ECO:0000256" key="7">
    <source>
        <dbReference type="ARBA" id="ARBA00022692"/>
    </source>
</evidence>
<feature type="domain" description="Translation elongation factor EFTs/EF1B dimerisation" evidence="24">
    <location>
        <begin position="553"/>
        <end position="690"/>
    </location>
</feature>
<feature type="compositionally biased region" description="Pro residues" evidence="23">
    <location>
        <begin position="32"/>
        <end position="52"/>
    </location>
</feature>
<dbReference type="Pfam" id="PF25025">
    <property type="entry name" value="EF-Ts_N"/>
    <property type="match status" value="1"/>
</dbReference>
<evidence type="ECO:0000313" key="26">
    <source>
        <dbReference type="Proteomes" id="UP000770661"/>
    </source>
</evidence>
<evidence type="ECO:0000256" key="23">
    <source>
        <dbReference type="SAM" id="MobiDB-lite"/>
    </source>
</evidence>
<keyword evidence="26" id="KW-1185">Reference proteome</keyword>
<dbReference type="SUPFAM" id="SSF54713">
    <property type="entry name" value="Elongation factor Ts (EF-Ts), dimerisation domain"/>
    <property type="match status" value="1"/>
</dbReference>
<comment type="subcellular location">
    <subcellularLocation>
        <location evidence="2 22">Golgi apparatus membrane</location>
        <topology evidence="2 22">Single-pass type II membrane protein</topology>
    </subcellularLocation>
    <subcellularLocation>
        <location evidence="18">Mitochondrion</location>
    </subcellularLocation>
</comment>
<evidence type="ECO:0000256" key="9">
    <source>
        <dbReference type="ARBA" id="ARBA00022768"/>
    </source>
</evidence>
<evidence type="ECO:0000256" key="16">
    <source>
        <dbReference type="ARBA" id="ARBA00023211"/>
    </source>
</evidence>
<dbReference type="Proteomes" id="UP000770661">
    <property type="component" value="Unassembled WGS sequence"/>
</dbReference>
<keyword evidence="18" id="KW-0496">Mitochondrion</keyword>
<dbReference type="SUPFAM" id="SSF46934">
    <property type="entry name" value="UBA-like"/>
    <property type="match status" value="1"/>
</dbReference>
<keyword evidence="7" id="KW-0812">Transmembrane</keyword>
<keyword evidence="16 20" id="KW-0464">Manganese</keyword>
<dbReference type="InterPro" id="IPR005027">
    <property type="entry name" value="Glyco_trans_43"/>
</dbReference>
<dbReference type="InterPro" id="IPR036402">
    <property type="entry name" value="EF-Ts_dimer_sf"/>
</dbReference>
<comment type="similarity">
    <text evidence="5 22">Belongs to the glycosyltransferase 43 family.</text>
</comment>
<dbReference type="GO" id="GO:0000139">
    <property type="term" value="C:Golgi membrane"/>
    <property type="evidence" value="ECO:0007669"/>
    <property type="project" value="UniProtKB-SubCell"/>
</dbReference>
<feature type="active site" description="Proton donor/acceptor" evidence="19">
    <location>
        <position position="293"/>
    </location>
</feature>
<gene>
    <name evidence="25" type="primary">GlcAT-P_0</name>
    <name evidence="25" type="ORF">GWK47_038406</name>
</gene>
<keyword evidence="12" id="KW-1133">Transmembrane helix</keyword>
<dbReference type="AlphaFoldDB" id="A0A8J5D1W2"/>
<dbReference type="InterPro" id="IPR001816">
    <property type="entry name" value="Transl_elong_EFTs/EF1B"/>
</dbReference>
<dbReference type="InterPro" id="IPR014039">
    <property type="entry name" value="Transl_elong_EFTs/EF1B_dimer"/>
</dbReference>
<dbReference type="GO" id="GO:0005975">
    <property type="term" value="P:carbohydrate metabolic process"/>
    <property type="evidence" value="ECO:0007669"/>
    <property type="project" value="TreeGrafter"/>
</dbReference>
<proteinExistence type="inferred from homology"/>
<comment type="catalytic activity">
    <reaction evidence="17 22">
        <text>3-O-(beta-D-galactosyl-(1-&gt;3)-beta-D-galactosyl-(1-&gt;4)-beta-D-xylosyl)-L-seryl-[protein] + UDP-alpha-D-glucuronate = 3-O-(beta-D-GlcA-(1-&gt;3)-beta-D-Gal-(1-&gt;3)-beta-D-Gal-(1-&gt;4)-beta-D-Xyl)-L-seryl-[protein] + UDP + H(+)</text>
        <dbReference type="Rhea" id="RHEA:24168"/>
        <dbReference type="Rhea" id="RHEA-COMP:12571"/>
        <dbReference type="Rhea" id="RHEA-COMP:12573"/>
        <dbReference type="ChEBI" id="CHEBI:15378"/>
        <dbReference type="ChEBI" id="CHEBI:58052"/>
        <dbReference type="ChEBI" id="CHEBI:58223"/>
        <dbReference type="ChEBI" id="CHEBI:132090"/>
        <dbReference type="ChEBI" id="CHEBI:132093"/>
        <dbReference type="EC" id="2.4.1.135"/>
    </reaction>
</comment>
<dbReference type="InterPro" id="IPR018101">
    <property type="entry name" value="Transl_elong_Ts_CS"/>
</dbReference>
<dbReference type="GO" id="GO:0005739">
    <property type="term" value="C:mitochondrion"/>
    <property type="evidence" value="ECO:0007669"/>
    <property type="project" value="UniProtKB-SubCell"/>
</dbReference>
<reference evidence="25" key="1">
    <citation type="submission" date="2020-07" db="EMBL/GenBank/DDBJ databases">
        <title>The High-quality genome of the commercially important snow crab, Chionoecetes opilio.</title>
        <authorList>
            <person name="Jeong J.-H."/>
            <person name="Ryu S."/>
        </authorList>
    </citation>
    <scope>NUCLEOTIDE SEQUENCE</scope>
    <source>
        <strain evidence="25">MADBK_172401_WGS</strain>
        <tissue evidence="25">Digestive gland</tissue>
    </source>
</reference>
<dbReference type="SUPFAM" id="SSF53448">
    <property type="entry name" value="Nucleotide-diphospho-sugar transferases"/>
    <property type="match status" value="1"/>
</dbReference>
<protein>
    <recommendedName>
        <fullName evidence="18">Elongation factor Ts, mitochondrial</fullName>
        <shortName evidence="18">EF-Ts</shortName>
        <shortName evidence="18">EF-TsMt</shortName>
    </recommendedName>
</protein>
<dbReference type="InterPro" id="IPR029044">
    <property type="entry name" value="Nucleotide-diphossugar_trans"/>
</dbReference>
<dbReference type="FunFam" id="3.90.550.10:FF:000044">
    <property type="entry name" value="Galactosylgalactosylxylosylprotein 3-beta-glucuronosyltransferase"/>
    <property type="match status" value="1"/>
</dbReference>
<keyword evidence="9 18" id="KW-0251">Elongation factor</keyword>
<evidence type="ECO:0000256" key="8">
    <source>
        <dbReference type="ARBA" id="ARBA00022723"/>
    </source>
</evidence>
<dbReference type="Gene3D" id="3.90.550.10">
    <property type="entry name" value="Spore Coat Polysaccharide Biosynthesis Protein SpsA, Chain A"/>
    <property type="match status" value="1"/>
</dbReference>
<dbReference type="GO" id="GO:0003746">
    <property type="term" value="F:translation elongation factor activity"/>
    <property type="evidence" value="ECO:0007669"/>
    <property type="project" value="UniProtKB-UniRule"/>
</dbReference>
<keyword evidence="15 21" id="KW-0325">Glycoprotein</keyword>
<evidence type="ECO:0000313" key="25">
    <source>
        <dbReference type="EMBL" id="KAG0725565.1"/>
    </source>
</evidence>
<evidence type="ECO:0000256" key="19">
    <source>
        <dbReference type="PIRSR" id="PIRSR605027-1"/>
    </source>
</evidence>
<evidence type="ECO:0000256" key="21">
    <source>
        <dbReference type="PIRSR" id="PIRSR605027-6"/>
    </source>
</evidence>
<dbReference type="Gene3D" id="1.10.8.10">
    <property type="entry name" value="DNA helicase RuvA subunit, C-terminal domain"/>
    <property type="match status" value="1"/>
</dbReference>
<dbReference type="Gene3D" id="3.30.479.20">
    <property type="entry name" value="Elongation factor Ts, dimerisation domain"/>
    <property type="match status" value="1"/>
</dbReference>
<keyword evidence="14" id="KW-0472">Membrane</keyword>
<evidence type="ECO:0000256" key="12">
    <source>
        <dbReference type="ARBA" id="ARBA00022989"/>
    </source>
</evidence>
<keyword evidence="8 20" id="KW-0479">Metal-binding</keyword>
<comment type="cofactor">
    <cofactor evidence="1 20 22">
        <name>Mn(2+)</name>
        <dbReference type="ChEBI" id="CHEBI:29035"/>
    </cofactor>
</comment>
<dbReference type="EMBL" id="JACEEZ010005521">
    <property type="protein sequence ID" value="KAG0725565.1"/>
    <property type="molecule type" value="Genomic_DNA"/>
</dbReference>
<dbReference type="PANTHER" id="PTHR10896">
    <property type="entry name" value="GALACTOSYLGALACTOSYLXYLOSYLPROTEIN 3-BETA-GLUCURONOSYLTRANSFERASE BETA-1,3-GLUCURONYLTRANSFERASE"/>
    <property type="match status" value="1"/>
</dbReference>
<dbReference type="PROSITE" id="PS01127">
    <property type="entry name" value="EF_TS_2"/>
    <property type="match status" value="1"/>
</dbReference>
<evidence type="ECO:0000256" key="6">
    <source>
        <dbReference type="ARBA" id="ARBA00022679"/>
    </source>
</evidence>
<comment type="pathway">
    <text evidence="3 22">Protein modification; protein glycosylation.</text>
</comment>
<name>A0A8J5D1W2_CHIOP</name>
<evidence type="ECO:0000256" key="4">
    <source>
        <dbReference type="ARBA" id="ARBA00005532"/>
    </source>
</evidence>
<dbReference type="GO" id="GO:0015018">
    <property type="term" value="F:galactosylgalactosylxylosylprotein 3-beta-glucuronosyltransferase activity"/>
    <property type="evidence" value="ECO:0007669"/>
    <property type="project" value="UniProtKB-UniRule"/>
</dbReference>
<evidence type="ECO:0000256" key="18">
    <source>
        <dbReference type="HAMAP-Rule" id="MF_03135"/>
    </source>
</evidence>
<dbReference type="CDD" id="cd00218">
    <property type="entry name" value="GlcAT-I"/>
    <property type="match status" value="1"/>
</dbReference>
<dbReference type="GO" id="GO:0050650">
    <property type="term" value="P:chondroitin sulfate proteoglycan biosynthetic process"/>
    <property type="evidence" value="ECO:0007669"/>
    <property type="project" value="TreeGrafter"/>
</dbReference>
<comment type="function">
    <text evidence="18">Associates with the EF-Tu.GDP complex and induces the exchange of GDP to GTP. It remains bound to the aminoacyl-tRNA.EF-Tu.GTP complex up to the GTP hydrolysis stage on the ribosome.</text>
</comment>
<keyword evidence="10 18" id="KW-0648">Protein biosynthesis</keyword>
<dbReference type="Pfam" id="PF03360">
    <property type="entry name" value="Glyco_transf_43"/>
    <property type="match status" value="1"/>
</dbReference>
<dbReference type="PANTHER" id="PTHR10896:SF50">
    <property type="entry name" value="GALACTOSYLGALACTOSYLXYLOSYLPROTEIN 3-BETA-GLUCURONOSYLTRANSFERASE P"/>
    <property type="match status" value="1"/>
</dbReference>
<keyword evidence="13 22" id="KW-0333">Golgi apparatus</keyword>
<dbReference type="Pfam" id="PF00889">
    <property type="entry name" value="EF_TS"/>
    <property type="match status" value="1"/>
</dbReference>
<sequence>MAVCVQGANPSLTLTKPHPPPSNPPLTLTKPHQPPSNPPLKPLTKPHPPPSNPSLTLKKPHPPPSNPSLTLTKPHPPPAPSLTLTKPHTTQQPACAPGTVRWVEGLPTLYIITPTYPRAEQMPEITRTAQTLLNVPNVVWLVSEDAPTPTPALTAYLNHSALTSVYMRVQMPSKYIKAKNKPRGVANRVAGLDWVRRNARTGVLYFADDDNTYDLRIFEQMRWTQKVSMFPVGLVTNLGVSTPIVRAGKVVGFYDGWIARRKFPVDMAGFAVSVAFLLSLPNATMPFTVGYEEDGFIKSLGITAADIEPLAFNCTKVVFGSGTPSKKNAAALPVAQNNVTIGSNLDIIKDLLWKGGTSAVKKVAKVIPKSWLLLPCHGCVFCLLCVSLRATWTPNHWATIGPSLCQDGAAHVNKPAAYTRHGHTLSPAPLALLRETYHPPGLWKQLGNIACKQSFRQYCGSEKRGKVRVGAGLHLGRPPWQAHKSLLARLRKKTGFSISNCKKALELHADDVDKAESWLRAEAQAQGWEKATKLSGRRTAQGLVGIHIEGQSGAMVEVNCETDFVARNEKFRAMVAEVAREVLEQAASRPAHTQQDIVKESFSGEQLCAMPACDAKTLGDKVALAIGTIGENMSLARATRISVGADTRLVGQCHPSTVHQEAPLGRYGAIMALTSPGPLTEVARQLCVHVIGECVSAVGM</sequence>